<keyword evidence="2" id="KW-1185">Reference proteome</keyword>
<accession>A0ACB7RL65</accession>
<evidence type="ECO:0000313" key="2">
    <source>
        <dbReference type="Proteomes" id="UP000821845"/>
    </source>
</evidence>
<reference evidence="1" key="1">
    <citation type="submission" date="2020-05" db="EMBL/GenBank/DDBJ databases">
        <title>Large-scale comparative analyses of tick genomes elucidate their genetic diversity and vector capacities.</title>
        <authorList>
            <person name="Jia N."/>
            <person name="Wang J."/>
            <person name="Shi W."/>
            <person name="Du L."/>
            <person name="Sun Y."/>
            <person name="Zhan W."/>
            <person name="Jiang J."/>
            <person name="Wang Q."/>
            <person name="Zhang B."/>
            <person name="Ji P."/>
            <person name="Sakyi L.B."/>
            <person name="Cui X."/>
            <person name="Yuan T."/>
            <person name="Jiang B."/>
            <person name="Yang W."/>
            <person name="Lam T.T.-Y."/>
            <person name="Chang Q."/>
            <person name="Ding S."/>
            <person name="Wang X."/>
            <person name="Zhu J."/>
            <person name="Ruan X."/>
            <person name="Zhao L."/>
            <person name="Wei J."/>
            <person name="Que T."/>
            <person name="Du C."/>
            <person name="Cheng J."/>
            <person name="Dai P."/>
            <person name="Han X."/>
            <person name="Huang E."/>
            <person name="Gao Y."/>
            <person name="Liu J."/>
            <person name="Shao H."/>
            <person name="Ye R."/>
            <person name="Li L."/>
            <person name="Wei W."/>
            <person name="Wang X."/>
            <person name="Wang C."/>
            <person name="Yang T."/>
            <person name="Huo Q."/>
            <person name="Li W."/>
            <person name="Guo W."/>
            <person name="Chen H."/>
            <person name="Zhou L."/>
            <person name="Ni X."/>
            <person name="Tian J."/>
            <person name="Zhou Y."/>
            <person name="Sheng Y."/>
            <person name="Liu T."/>
            <person name="Pan Y."/>
            <person name="Xia L."/>
            <person name="Li J."/>
            <person name="Zhao F."/>
            <person name="Cao W."/>
        </authorList>
    </citation>
    <scope>NUCLEOTIDE SEQUENCE</scope>
    <source>
        <tissue evidence="1">Larvae</tissue>
    </source>
</reference>
<protein>
    <submittedName>
        <fullName evidence="1">Uncharacterized protein</fullName>
    </submittedName>
</protein>
<evidence type="ECO:0000313" key="1">
    <source>
        <dbReference type="EMBL" id="KAH6923230.1"/>
    </source>
</evidence>
<name>A0ACB7RL65_HYAAI</name>
<gene>
    <name evidence="1" type="ORF">HPB50_025443</name>
</gene>
<sequence>MEVYLDGGVRTGADVVKALAQGARAVFVGRPVVWGLAYDGKQGVDRVLQILKEELEHTMQLLGERRELFLVLRRKA</sequence>
<dbReference type="Proteomes" id="UP000821845">
    <property type="component" value="Chromosome 9"/>
</dbReference>
<organism evidence="1 2">
    <name type="scientific">Hyalomma asiaticum</name>
    <name type="common">Tick</name>
    <dbReference type="NCBI Taxonomy" id="266040"/>
    <lineage>
        <taxon>Eukaryota</taxon>
        <taxon>Metazoa</taxon>
        <taxon>Ecdysozoa</taxon>
        <taxon>Arthropoda</taxon>
        <taxon>Chelicerata</taxon>
        <taxon>Arachnida</taxon>
        <taxon>Acari</taxon>
        <taxon>Parasitiformes</taxon>
        <taxon>Ixodida</taxon>
        <taxon>Ixodoidea</taxon>
        <taxon>Ixodidae</taxon>
        <taxon>Hyalomminae</taxon>
        <taxon>Hyalomma</taxon>
    </lineage>
</organism>
<dbReference type="EMBL" id="CM023489">
    <property type="protein sequence ID" value="KAH6923230.1"/>
    <property type="molecule type" value="Genomic_DNA"/>
</dbReference>
<proteinExistence type="predicted"/>
<comment type="caution">
    <text evidence="1">The sequence shown here is derived from an EMBL/GenBank/DDBJ whole genome shotgun (WGS) entry which is preliminary data.</text>
</comment>